<evidence type="ECO:0000313" key="5">
    <source>
        <dbReference type="Proteomes" id="UP000488956"/>
    </source>
</evidence>
<dbReference type="EMBL" id="QXFX01001048">
    <property type="protein sequence ID" value="KAE9097810.1"/>
    <property type="molecule type" value="Genomic_DNA"/>
</dbReference>
<evidence type="ECO:0000256" key="1">
    <source>
        <dbReference type="SAM" id="MobiDB-lite"/>
    </source>
</evidence>
<dbReference type="AlphaFoldDB" id="A0A6A3XDD8"/>
<gene>
    <name evidence="3" type="ORF">PF005_g15265</name>
    <name evidence="2" type="ORF">PF010_g15809</name>
</gene>
<evidence type="ECO:0000313" key="2">
    <source>
        <dbReference type="EMBL" id="KAE9097810.1"/>
    </source>
</evidence>
<reference evidence="3 4" key="1">
    <citation type="submission" date="2018-08" db="EMBL/GenBank/DDBJ databases">
        <title>Genomic investigation of the strawberry pathogen Phytophthora fragariae indicates pathogenicity is determined by transcriptional variation in three key races.</title>
        <authorList>
            <person name="Adams T.M."/>
            <person name="Armitage A.D."/>
            <person name="Sobczyk M.K."/>
            <person name="Bates H.J."/>
            <person name="Dunwell J.M."/>
            <person name="Nellist C.F."/>
            <person name="Harrison R.J."/>
        </authorList>
    </citation>
    <scope>NUCLEOTIDE SEQUENCE [LARGE SCALE GENOMIC DNA]</scope>
    <source>
        <strain evidence="3 4">NOV-27</strain>
        <strain evidence="2 5">ONT-3</strain>
    </source>
</reference>
<organism evidence="3 4">
    <name type="scientific">Phytophthora fragariae</name>
    <dbReference type="NCBI Taxonomy" id="53985"/>
    <lineage>
        <taxon>Eukaryota</taxon>
        <taxon>Sar</taxon>
        <taxon>Stramenopiles</taxon>
        <taxon>Oomycota</taxon>
        <taxon>Peronosporomycetes</taxon>
        <taxon>Peronosporales</taxon>
        <taxon>Peronosporaceae</taxon>
        <taxon>Phytophthora</taxon>
    </lineage>
</organism>
<dbReference type="EMBL" id="QXGB01000940">
    <property type="protein sequence ID" value="KAE9200656.1"/>
    <property type="molecule type" value="Genomic_DNA"/>
</dbReference>
<feature type="compositionally biased region" description="Basic and acidic residues" evidence="1">
    <location>
        <begin position="33"/>
        <end position="43"/>
    </location>
</feature>
<name>A0A6A3XDD8_9STRA</name>
<keyword evidence="4" id="KW-1185">Reference proteome</keyword>
<comment type="caution">
    <text evidence="3">The sequence shown here is derived from an EMBL/GenBank/DDBJ whole genome shotgun (WGS) entry which is preliminary data.</text>
</comment>
<dbReference type="Proteomes" id="UP000433483">
    <property type="component" value="Unassembled WGS sequence"/>
</dbReference>
<dbReference type="Proteomes" id="UP000488956">
    <property type="component" value="Unassembled WGS sequence"/>
</dbReference>
<accession>A0A6A3XDD8</accession>
<sequence>MASPPRVLHDADNVQVQAALHSSSEGGGVIRGRPRDSYEHALDDGSTPPEENGEGANAFIVTQLHTISAGVQAGDTRREKMEARMSSIEELLRSRPANQECRQSATKAIEESYSSDEESS</sequence>
<protein>
    <submittedName>
        <fullName evidence="3">Uncharacterized protein</fullName>
    </submittedName>
</protein>
<feature type="region of interest" description="Disordered" evidence="1">
    <location>
        <begin position="19"/>
        <end position="54"/>
    </location>
</feature>
<feature type="compositionally biased region" description="Polar residues" evidence="1">
    <location>
        <begin position="96"/>
        <end position="106"/>
    </location>
</feature>
<evidence type="ECO:0000313" key="3">
    <source>
        <dbReference type="EMBL" id="KAE9200656.1"/>
    </source>
</evidence>
<feature type="region of interest" description="Disordered" evidence="1">
    <location>
        <begin position="95"/>
        <end position="120"/>
    </location>
</feature>
<proteinExistence type="predicted"/>
<evidence type="ECO:0000313" key="4">
    <source>
        <dbReference type="Proteomes" id="UP000433483"/>
    </source>
</evidence>